<sequence length="78" mass="8847">MQVLLEKHKNSAVEPLPEVRCGGYSEEQDDKGPVLDYYSNDIGTIERYPSPDERRIGGVAYPVNSSRAMARWQLRLPP</sequence>
<dbReference type="AlphaFoldDB" id="A0A2T6K9R2"/>
<gene>
    <name evidence="1" type="ORF">C8N45_1135</name>
</gene>
<organism evidence="1 2">
    <name type="scientific">Yoonia sediminilitoris</name>
    <dbReference type="NCBI Taxonomy" id="1286148"/>
    <lineage>
        <taxon>Bacteria</taxon>
        <taxon>Pseudomonadati</taxon>
        <taxon>Pseudomonadota</taxon>
        <taxon>Alphaproteobacteria</taxon>
        <taxon>Rhodobacterales</taxon>
        <taxon>Paracoccaceae</taxon>
        <taxon>Yoonia</taxon>
    </lineage>
</organism>
<evidence type="ECO:0000313" key="2">
    <source>
        <dbReference type="Proteomes" id="UP000244523"/>
    </source>
</evidence>
<reference evidence="1 2" key="1">
    <citation type="submission" date="2018-04" db="EMBL/GenBank/DDBJ databases">
        <title>Genomic Encyclopedia of Archaeal and Bacterial Type Strains, Phase II (KMG-II): from individual species to whole genera.</title>
        <authorList>
            <person name="Goeker M."/>
        </authorList>
    </citation>
    <scope>NUCLEOTIDE SEQUENCE [LARGE SCALE GENOMIC DNA]</scope>
    <source>
        <strain evidence="1 2">DSM 29955</strain>
    </source>
</reference>
<keyword evidence="2" id="KW-1185">Reference proteome</keyword>
<protein>
    <submittedName>
        <fullName evidence="1">Uncharacterized protein</fullName>
    </submittedName>
</protein>
<name>A0A2T6K9R2_9RHOB</name>
<dbReference type="EMBL" id="QBUD01000013">
    <property type="protein sequence ID" value="PUB11489.1"/>
    <property type="molecule type" value="Genomic_DNA"/>
</dbReference>
<evidence type="ECO:0000313" key="1">
    <source>
        <dbReference type="EMBL" id="PUB11489.1"/>
    </source>
</evidence>
<accession>A0A2T6K9R2</accession>
<comment type="caution">
    <text evidence="1">The sequence shown here is derived from an EMBL/GenBank/DDBJ whole genome shotgun (WGS) entry which is preliminary data.</text>
</comment>
<dbReference type="Proteomes" id="UP000244523">
    <property type="component" value="Unassembled WGS sequence"/>
</dbReference>
<proteinExistence type="predicted"/>